<protein>
    <submittedName>
        <fullName evidence="1">Uncharacterized protein</fullName>
    </submittedName>
</protein>
<accession>A0ABQ5EV47</accession>
<proteinExistence type="predicted"/>
<sequence>MSGCLSFSSKEGERHVKYLKAPCGPEETMSNLKAPCSLWNKVKLGGGRAVERWWISRAVVVEQSSGGGVAGI</sequence>
<organism evidence="1 2">
    <name type="scientific">Tanacetum coccineum</name>
    <dbReference type="NCBI Taxonomy" id="301880"/>
    <lineage>
        <taxon>Eukaryota</taxon>
        <taxon>Viridiplantae</taxon>
        <taxon>Streptophyta</taxon>
        <taxon>Embryophyta</taxon>
        <taxon>Tracheophyta</taxon>
        <taxon>Spermatophyta</taxon>
        <taxon>Magnoliopsida</taxon>
        <taxon>eudicotyledons</taxon>
        <taxon>Gunneridae</taxon>
        <taxon>Pentapetalae</taxon>
        <taxon>asterids</taxon>
        <taxon>campanulids</taxon>
        <taxon>Asterales</taxon>
        <taxon>Asteraceae</taxon>
        <taxon>Asteroideae</taxon>
        <taxon>Anthemideae</taxon>
        <taxon>Anthemidinae</taxon>
        <taxon>Tanacetum</taxon>
    </lineage>
</organism>
<comment type="caution">
    <text evidence="1">The sequence shown here is derived from an EMBL/GenBank/DDBJ whole genome shotgun (WGS) entry which is preliminary data.</text>
</comment>
<reference evidence="1" key="1">
    <citation type="journal article" date="2022" name="Int. J. Mol. Sci.">
        <title>Draft Genome of Tanacetum Coccineum: Genomic Comparison of Closely Related Tanacetum-Family Plants.</title>
        <authorList>
            <person name="Yamashiro T."/>
            <person name="Shiraishi A."/>
            <person name="Nakayama K."/>
            <person name="Satake H."/>
        </authorList>
    </citation>
    <scope>NUCLEOTIDE SEQUENCE</scope>
</reference>
<evidence type="ECO:0000313" key="1">
    <source>
        <dbReference type="EMBL" id="GJT54698.1"/>
    </source>
</evidence>
<dbReference type="EMBL" id="BQNB010016696">
    <property type="protein sequence ID" value="GJT54698.1"/>
    <property type="molecule type" value="Genomic_DNA"/>
</dbReference>
<keyword evidence="2" id="KW-1185">Reference proteome</keyword>
<gene>
    <name evidence="1" type="ORF">Tco_0989752</name>
</gene>
<reference evidence="1" key="2">
    <citation type="submission" date="2022-01" db="EMBL/GenBank/DDBJ databases">
        <authorList>
            <person name="Yamashiro T."/>
            <person name="Shiraishi A."/>
            <person name="Satake H."/>
            <person name="Nakayama K."/>
        </authorList>
    </citation>
    <scope>NUCLEOTIDE SEQUENCE</scope>
</reference>
<evidence type="ECO:0000313" key="2">
    <source>
        <dbReference type="Proteomes" id="UP001151760"/>
    </source>
</evidence>
<name>A0ABQ5EV47_9ASTR</name>
<dbReference type="Proteomes" id="UP001151760">
    <property type="component" value="Unassembled WGS sequence"/>
</dbReference>